<keyword evidence="13" id="KW-1185">Reference proteome</keyword>
<dbReference type="Pfam" id="PF01842">
    <property type="entry name" value="ACT"/>
    <property type="match status" value="1"/>
</dbReference>
<evidence type="ECO:0000313" key="12">
    <source>
        <dbReference type="EMBL" id="RKT72906.1"/>
    </source>
</evidence>
<name>A0A495XIE6_9PSEU</name>
<dbReference type="InterPro" id="IPR029009">
    <property type="entry name" value="ASB_dom_sf"/>
</dbReference>
<organism evidence="12 13">
    <name type="scientific">Saccharothrix variisporea</name>
    <dbReference type="NCBI Taxonomy" id="543527"/>
    <lineage>
        <taxon>Bacteria</taxon>
        <taxon>Bacillati</taxon>
        <taxon>Actinomycetota</taxon>
        <taxon>Actinomycetes</taxon>
        <taxon>Pseudonocardiales</taxon>
        <taxon>Pseudonocardiaceae</taxon>
        <taxon>Saccharothrix</taxon>
    </lineage>
</organism>
<dbReference type="InterPro" id="IPR029752">
    <property type="entry name" value="D-isomer_DH_CS1"/>
</dbReference>
<dbReference type="Proteomes" id="UP000272729">
    <property type="component" value="Unassembled WGS sequence"/>
</dbReference>
<dbReference type="PROSITE" id="PS51671">
    <property type="entry name" value="ACT"/>
    <property type="match status" value="1"/>
</dbReference>
<evidence type="ECO:0000256" key="3">
    <source>
        <dbReference type="ARBA" id="ARBA00005854"/>
    </source>
</evidence>
<dbReference type="SUPFAM" id="SSF55021">
    <property type="entry name" value="ACT-like"/>
    <property type="match status" value="1"/>
</dbReference>
<protein>
    <recommendedName>
        <fullName evidence="4 9">D-3-phosphoglycerate dehydrogenase</fullName>
        <ecNumber evidence="9">1.1.1.95</ecNumber>
    </recommendedName>
</protein>
<evidence type="ECO:0000256" key="10">
    <source>
        <dbReference type="SAM" id="MobiDB-lite"/>
    </source>
</evidence>
<dbReference type="PROSITE" id="PS00671">
    <property type="entry name" value="D_2_HYDROXYACID_DH_3"/>
    <property type="match status" value="1"/>
</dbReference>
<dbReference type="EC" id="1.1.1.95" evidence="9"/>
<evidence type="ECO:0000256" key="4">
    <source>
        <dbReference type="ARBA" id="ARBA00021582"/>
    </source>
</evidence>
<feature type="region of interest" description="Disordered" evidence="10">
    <location>
        <begin position="1"/>
        <end position="34"/>
    </location>
</feature>
<dbReference type="Gene3D" id="3.30.1330.90">
    <property type="entry name" value="D-3-phosphoglycerate dehydrogenase, domain 3"/>
    <property type="match status" value="1"/>
</dbReference>
<accession>A0A495XIE6</accession>
<dbReference type="GO" id="GO:0006564">
    <property type="term" value="P:L-serine biosynthetic process"/>
    <property type="evidence" value="ECO:0007669"/>
    <property type="project" value="UniProtKB-UniRule"/>
</dbReference>
<dbReference type="SUPFAM" id="SSF52283">
    <property type="entry name" value="Formate/glycerate dehydrogenase catalytic domain-like"/>
    <property type="match status" value="1"/>
</dbReference>
<evidence type="ECO:0000259" key="11">
    <source>
        <dbReference type="PROSITE" id="PS51671"/>
    </source>
</evidence>
<gene>
    <name evidence="12" type="ORF">DFJ66_6230</name>
</gene>
<dbReference type="PANTHER" id="PTHR42938:SF47">
    <property type="entry name" value="HYDROXYPYRUVATE REDUCTASE"/>
    <property type="match status" value="1"/>
</dbReference>
<dbReference type="GO" id="GO:0004617">
    <property type="term" value="F:phosphoglycerate dehydrogenase activity"/>
    <property type="evidence" value="ECO:0007669"/>
    <property type="project" value="UniProtKB-UniRule"/>
</dbReference>
<dbReference type="PROSITE" id="PS00065">
    <property type="entry name" value="D_2_HYDROXYACID_DH_1"/>
    <property type="match status" value="1"/>
</dbReference>
<comment type="catalytic activity">
    <reaction evidence="8 9">
        <text>(2R)-3-phosphoglycerate + NAD(+) = 3-phosphooxypyruvate + NADH + H(+)</text>
        <dbReference type="Rhea" id="RHEA:12641"/>
        <dbReference type="ChEBI" id="CHEBI:15378"/>
        <dbReference type="ChEBI" id="CHEBI:18110"/>
        <dbReference type="ChEBI" id="CHEBI:57540"/>
        <dbReference type="ChEBI" id="CHEBI:57945"/>
        <dbReference type="ChEBI" id="CHEBI:58272"/>
        <dbReference type="EC" id="1.1.1.95"/>
    </reaction>
</comment>
<dbReference type="InterPro" id="IPR036291">
    <property type="entry name" value="NAD(P)-bd_dom_sf"/>
</dbReference>
<dbReference type="FunFam" id="3.40.50.720:FF:000021">
    <property type="entry name" value="D-3-phosphoglycerate dehydrogenase"/>
    <property type="match status" value="1"/>
</dbReference>
<comment type="function">
    <text evidence="1">Catalyzes the reversible oxidation of 3-phospho-D-glycerate to 3-phosphonooxypyruvate, the first step of the phosphorylated L-serine biosynthesis pathway. Also catalyzes the reversible oxidation of 2-hydroxyglutarate to 2-oxoglutarate.</text>
</comment>
<dbReference type="UniPathway" id="UPA00135">
    <property type="reaction ID" value="UER00196"/>
</dbReference>
<evidence type="ECO:0000256" key="9">
    <source>
        <dbReference type="RuleBase" id="RU363003"/>
    </source>
</evidence>
<dbReference type="CDD" id="cd04902">
    <property type="entry name" value="ACT_3PGDH-xct"/>
    <property type="match status" value="1"/>
</dbReference>
<dbReference type="InterPro" id="IPR045865">
    <property type="entry name" value="ACT-like_dom_sf"/>
</dbReference>
<keyword evidence="6 9" id="KW-0520">NAD</keyword>
<evidence type="ECO:0000256" key="5">
    <source>
        <dbReference type="ARBA" id="ARBA00023002"/>
    </source>
</evidence>
<dbReference type="InterPro" id="IPR002912">
    <property type="entry name" value="ACT_dom"/>
</dbReference>
<proteinExistence type="inferred from homology"/>
<dbReference type="InterPro" id="IPR006139">
    <property type="entry name" value="D-isomer_2_OHA_DH_cat_dom"/>
</dbReference>
<dbReference type="SUPFAM" id="SSF51735">
    <property type="entry name" value="NAD(P)-binding Rossmann-fold domains"/>
    <property type="match status" value="1"/>
</dbReference>
<dbReference type="InterPro" id="IPR029753">
    <property type="entry name" value="D-isomer_DH_CS"/>
</dbReference>
<dbReference type="GO" id="GO:0051287">
    <property type="term" value="F:NAD binding"/>
    <property type="evidence" value="ECO:0007669"/>
    <property type="project" value="UniProtKB-UniRule"/>
</dbReference>
<dbReference type="Pfam" id="PF19304">
    <property type="entry name" value="PGDH_inter"/>
    <property type="match status" value="1"/>
</dbReference>
<dbReference type="EMBL" id="RBXR01000001">
    <property type="protein sequence ID" value="RKT72906.1"/>
    <property type="molecule type" value="Genomic_DNA"/>
</dbReference>
<evidence type="ECO:0000256" key="7">
    <source>
        <dbReference type="ARBA" id="ARBA00048126"/>
    </source>
</evidence>
<dbReference type="Pfam" id="PF00389">
    <property type="entry name" value="2-Hacid_dh"/>
    <property type="match status" value="1"/>
</dbReference>
<keyword evidence="5 9" id="KW-0560">Oxidoreductase</keyword>
<evidence type="ECO:0000256" key="8">
    <source>
        <dbReference type="ARBA" id="ARBA00048731"/>
    </source>
</evidence>
<dbReference type="Gene3D" id="3.40.50.720">
    <property type="entry name" value="NAD(P)-binding Rossmann-like Domain"/>
    <property type="match status" value="2"/>
</dbReference>
<comment type="catalytic activity">
    <reaction evidence="7">
        <text>(R)-2-hydroxyglutarate + NAD(+) = 2-oxoglutarate + NADH + H(+)</text>
        <dbReference type="Rhea" id="RHEA:49612"/>
        <dbReference type="ChEBI" id="CHEBI:15378"/>
        <dbReference type="ChEBI" id="CHEBI:15801"/>
        <dbReference type="ChEBI" id="CHEBI:16810"/>
        <dbReference type="ChEBI" id="CHEBI:57540"/>
        <dbReference type="ChEBI" id="CHEBI:57945"/>
        <dbReference type="EC" id="1.1.1.399"/>
    </reaction>
</comment>
<evidence type="ECO:0000313" key="13">
    <source>
        <dbReference type="Proteomes" id="UP000272729"/>
    </source>
</evidence>
<dbReference type="Gene3D" id="3.30.70.260">
    <property type="match status" value="1"/>
</dbReference>
<dbReference type="InterPro" id="IPR006236">
    <property type="entry name" value="PGDH"/>
</dbReference>
<evidence type="ECO:0000256" key="2">
    <source>
        <dbReference type="ARBA" id="ARBA00005216"/>
    </source>
</evidence>
<dbReference type="PROSITE" id="PS00670">
    <property type="entry name" value="D_2_HYDROXYACID_DH_2"/>
    <property type="match status" value="1"/>
</dbReference>
<evidence type="ECO:0000256" key="6">
    <source>
        <dbReference type="ARBA" id="ARBA00023027"/>
    </source>
</evidence>
<dbReference type="CDD" id="cd12173">
    <property type="entry name" value="PGDH_4"/>
    <property type="match status" value="1"/>
</dbReference>
<comment type="similarity">
    <text evidence="3 9">Belongs to the D-isomer specific 2-hydroxyacid dehydrogenase family.</text>
</comment>
<dbReference type="PANTHER" id="PTHR42938">
    <property type="entry name" value="FORMATE DEHYDROGENASE 1"/>
    <property type="match status" value="1"/>
</dbReference>
<sequence>MLVNNPDTLPWPAGAGLGSLDTAPRSPPALHTTGSTSVTKPVVLIAEKLAPSVLDVFGDGLEVRHVDGTDRPALLAAVADADALLVRSATKVDREVFEATTKLKVVARAGVGLDNVEVPVATERGVMVVNAPTSNIVSAAEHAVALLLATARQIPAAHGTLQNHEWKRSKFNGVEVHGKTVGVVGLGKIGQLFAARLAAFGTTLIAYDPYVSAQRAAQLGIELVSLEELLERSDFISIHLPKTPETKGLIGAEQLAKAKRGVIIVNAARGGLVDEQALADAVRDGQVGGAGIDVFSTEPTTESPLFGLENVVVTPHLGASTTEAQDRAGTDVAKSVLLALQGEFVPDAVNVQGGGVVGEEVRPYLPLVQKLGTVVSALSAKAPTSVTIEVRGELSSEDVTVLPLAALRGVFSSVVEEQVTFVNAPSLAASLGVTVDLVKEPESANHRSLVTVRAVHADGSTTTVSGTLTGLDQVEKLVGINGRSFDLRAEGNVLLLEYPDRPGVMGTVGTLLGEAGVNVEAAQISQTKDGADAFMLLRVDRPVDTAVLDPIGAAVGARTVRAVDFE</sequence>
<comment type="caution">
    <text evidence="12">The sequence shown here is derived from an EMBL/GenBank/DDBJ whole genome shotgun (WGS) entry which is preliminary data.</text>
</comment>
<dbReference type="InterPro" id="IPR006140">
    <property type="entry name" value="D-isomer_DH_NAD-bd"/>
</dbReference>
<evidence type="ECO:0000256" key="1">
    <source>
        <dbReference type="ARBA" id="ARBA00003800"/>
    </source>
</evidence>
<keyword evidence="9" id="KW-0028">Amino-acid biosynthesis</keyword>
<comment type="pathway">
    <text evidence="2 9">Amino-acid biosynthesis; L-serine biosynthesis; L-serine from 3-phospho-D-glycerate: step 1/3.</text>
</comment>
<dbReference type="NCBIfam" id="TIGR01327">
    <property type="entry name" value="PGDH"/>
    <property type="match status" value="1"/>
</dbReference>
<feature type="domain" description="ACT" evidence="11">
    <location>
        <begin position="493"/>
        <end position="565"/>
    </location>
</feature>
<dbReference type="Pfam" id="PF02826">
    <property type="entry name" value="2-Hacid_dh_C"/>
    <property type="match status" value="1"/>
</dbReference>
<dbReference type="AlphaFoldDB" id="A0A495XIE6"/>
<dbReference type="InterPro" id="IPR045626">
    <property type="entry name" value="PGDH_ASB_dom"/>
</dbReference>
<reference evidence="12 13" key="1">
    <citation type="submission" date="2018-10" db="EMBL/GenBank/DDBJ databases">
        <title>Sequencing the genomes of 1000 actinobacteria strains.</title>
        <authorList>
            <person name="Klenk H.-P."/>
        </authorList>
    </citation>
    <scope>NUCLEOTIDE SEQUENCE [LARGE SCALE GENOMIC DNA]</scope>
    <source>
        <strain evidence="12 13">DSM 43911</strain>
    </source>
</reference>
<keyword evidence="9" id="KW-0718">Serine biosynthesis</keyword>
<dbReference type="SUPFAM" id="SSF143548">
    <property type="entry name" value="Serine metabolism enzymes domain"/>
    <property type="match status" value="1"/>
</dbReference>